<evidence type="ECO:0000256" key="2">
    <source>
        <dbReference type="SAM" id="MobiDB-lite"/>
    </source>
</evidence>
<name>A0AA88XVV2_PINIB</name>
<feature type="region of interest" description="Disordered" evidence="2">
    <location>
        <begin position="245"/>
        <end position="291"/>
    </location>
</feature>
<feature type="region of interest" description="Disordered" evidence="2">
    <location>
        <begin position="337"/>
        <end position="362"/>
    </location>
</feature>
<evidence type="ECO:0000313" key="3">
    <source>
        <dbReference type="EMBL" id="KAK3092837.1"/>
    </source>
</evidence>
<keyword evidence="1" id="KW-0175">Coiled coil</keyword>
<feature type="coiled-coil region" evidence="1">
    <location>
        <begin position="69"/>
        <end position="165"/>
    </location>
</feature>
<gene>
    <name evidence="3" type="ORF">FSP39_007773</name>
</gene>
<evidence type="ECO:0000313" key="4">
    <source>
        <dbReference type="Proteomes" id="UP001186944"/>
    </source>
</evidence>
<organism evidence="3 4">
    <name type="scientific">Pinctada imbricata</name>
    <name type="common">Atlantic pearl-oyster</name>
    <name type="synonym">Pinctada martensii</name>
    <dbReference type="NCBI Taxonomy" id="66713"/>
    <lineage>
        <taxon>Eukaryota</taxon>
        <taxon>Metazoa</taxon>
        <taxon>Spiralia</taxon>
        <taxon>Lophotrochozoa</taxon>
        <taxon>Mollusca</taxon>
        <taxon>Bivalvia</taxon>
        <taxon>Autobranchia</taxon>
        <taxon>Pteriomorphia</taxon>
        <taxon>Pterioida</taxon>
        <taxon>Pterioidea</taxon>
        <taxon>Pteriidae</taxon>
        <taxon>Pinctada</taxon>
    </lineage>
</organism>
<feature type="coiled-coil region" evidence="1">
    <location>
        <begin position="210"/>
        <end position="237"/>
    </location>
</feature>
<keyword evidence="4" id="KW-1185">Reference proteome</keyword>
<proteinExistence type="predicted"/>
<dbReference type="Proteomes" id="UP001186944">
    <property type="component" value="Unassembled WGS sequence"/>
</dbReference>
<feature type="compositionally biased region" description="Polar residues" evidence="2">
    <location>
        <begin position="245"/>
        <end position="254"/>
    </location>
</feature>
<comment type="caution">
    <text evidence="3">The sequence shown here is derived from an EMBL/GenBank/DDBJ whole genome shotgun (WGS) entry which is preliminary data.</text>
</comment>
<sequence>MFRQEMLLLGRELVEFRNMCNQEISKYRKHLQHQKDLIAKEEDSEQTDTNDSNGNNEKTSVEKYWQTKLDSLQSDMTFLEKKQTQLDKEQQLLDKEEELSERQREVEKYEQEIIEIERMLDRRQERCAKRETDLMALEEDIQKYKVDLEDSKDKLEKQDEETSSERAKRNWEVLRKSLQDKETVLESTVKKYRMELATSTSNITAKNIMIEKLDEQVKRLYTEVDEKDRKIKQLEGRLVLTIQSVQRQESTSKSRPSRPKLTPQSSSDSVSDSSPTHKLKGRKLGTSLKLGGKYDSLKRSDSIKRLTPEYANGGRLEQGETRVVRHPFRQSIDCGDNRNFQGLRSPLPMSDNDVTSSSCAVM</sequence>
<dbReference type="AlphaFoldDB" id="A0AA88XVV2"/>
<feature type="region of interest" description="Disordered" evidence="2">
    <location>
        <begin position="39"/>
        <end position="59"/>
    </location>
</feature>
<feature type="compositionally biased region" description="Low complexity" evidence="2">
    <location>
        <begin position="265"/>
        <end position="274"/>
    </location>
</feature>
<feature type="compositionally biased region" description="Polar residues" evidence="2">
    <location>
        <begin position="352"/>
        <end position="362"/>
    </location>
</feature>
<accession>A0AA88XVV2</accession>
<evidence type="ECO:0000256" key="1">
    <source>
        <dbReference type="SAM" id="Coils"/>
    </source>
</evidence>
<feature type="compositionally biased region" description="Polar residues" evidence="2">
    <location>
        <begin position="49"/>
        <end position="58"/>
    </location>
</feature>
<dbReference type="EMBL" id="VSWD01000009">
    <property type="protein sequence ID" value="KAK3092837.1"/>
    <property type="molecule type" value="Genomic_DNA"/>
</dbReference>
<protein>
    <submittedName>
        <fullName evidence="3">Uncharacterized protein</fullName>
    </submittedName>
</protein>
<reference evidence="3" key="1">
    <citation type="submission" date="2019-08" db="EMBL/GenBank/DDBJ databases">
        <title>The improved chromosome-level genome for the pearl oyster Pinctada fucata martensii using PacBio sequencing and Hi-C.</title>
        <authorList>
            <person name="Zheng Z."/>
        </authorList>
    </citation>
    <scope>NUCLEOTIDE SEQUENCE</scope>
    <source>
        <strain evidence="3">ZZ-2019</strain>
        <tissue evidence="3">Adductor muscle</tissue>
    </source>
</reference>